<evidence type="ECO:0000313" key="2">
    <source>
        <dbReference type="EMBL" id="CDM24904.1"/>
    </source>
</evidence>
<gene>
    <name evidence="2" type="ORF">BN940_12241</name>
</gene>
<dbReference type="AlphaFoldDB" id="W8WZ78"/>
<protein>
    <submittedName>
        <fullName evidence="2">Uncharacterized protein</fullName>
    </submittedName>
</protein>
<sequence length="51" mass="5554">MWDLFEVRLCATMVMRCSHGHHRAPAGFSETSVHARGPGGNGQDSRSLNEG</sequence>
<dbReference type="KEGG" id="cdn:BN940_12241"/>
<reference evidence="2 3" key="1">
    <citation type="journal article" date="2014" name="BMC Microbiol.">
        <title>The oxygen-independent metabolism of cyclic monoterpenes in Castellaniella defragrans 65Phen.</title>
        <authorList>
            <person name="Petasch J."/>
            <person name="Disch E.M."/>
            <person name="Markert S."/>
            <person name="Becher D."/>
            <person name="Schweder T."/>
            <person name="Huttel B."/>
            <person name="Reinhardt R."/>
            <person name="Harder J."/>
        </authorList>
    </citation>
    <scope>NUCLEOTIDE SEQUENCE [LARGE SCALE GENOMIC DNA]</scope>
    <source>
        <strain evidence="2">65Phen</strain>
    </source>
</reference>
<keyword evidence="3" id="KW-1185">Reference proteome</keyword>
<dbReference type="HOGENOM" id="CLU_3096963_0_0_4"/>
<organism evidence="2 3">
    <name type="scientific">Castellaniella defragrans (strain DSM 12143 / CCUG 39792 / 65Phen)</name>
    <name type="common">Alcaligenes defragrans</name>
    <dbReference type="NCBI Taxonomy" id="1437824"/>
    <lineage>
        <taxon>Bacteria</taxon>
        <taxon>Pseudomonadati</taxon>
        <taxon>Pseudomonadota</taxon>
        <taxon>Betaproteobacteria</taxon>
        <taxon>Burkholderiales</taxon>
        <taxon>Alcaligenaceae</taxon>
        <taxon>Castellaniella</taxon>
    </lineage>
</organism>
<dbReference type="EMBL" id="HG916765">
    <property type="protein sequence ID" value="CDM24904.1"/>
    <property type="molecule type" value="Genomic_DNA"/>
</dbReference>
<evidence type="ECO:0000256" key="1">
    <source>
        <dbReference type="SAM" id="MobiDB-lite"/>
    </source>
</evidence>
<dbReference type="Proteomes" id="UP000019805">
    <property type="component" value="Chromosome"/>
</dbReference>
<evidence type="ECO:0000313" key="3">
    <source>
        <dbReference type="Proteomes" id="UP000019805"/>
    </source>
</evidence>
<feature type="region of interest" description="Disordered" evidence="1">
    <location>
        <begin position="21"/>
        <end position="51"/>
    </location>
</feature>
<name>W8WZ78_CASD6</name>
<accession>W8WZ78</accession>
<proteinExistence type="predicted"/>